<gene>
    <name evidence="3" type="primary">Necator_chrIV.g14884</name>
    <name evidence="3" type="ORF">RB195_001589</name>
</gene>
<proteinExistence type="inferred from homology"/>
<comment type="similarity">
    <text evidence="1">Belongs to the FAM98 family.</text>
</comment>
<dbReference type="EMBL" id="JAVFWL010000004">
    <property type="protein sequence ID" value="KAK6749069.1"/>
    <property type="molecule type" value="Genomic_DNA"/>
</dbReference>
<comment type="caution">
    <text evidence="3">The sequence shown here is derived from an EMBL/GenBank/DDBJ whole genome shotgun (WGS) entry which is preliminary data.</text>
</comment>
<sequence length="439" mass="48753">MEPMDLDLAVPSFSSAKLFGLKELVGHDDVTSIAVSDFSSDFTRCIAVLCQELRALYDLQEAVPQIGESEDNLGFLLELSSFLAELECPHEEITCGSLEDRLSTPEKRKLLVNYLLCEIKAARLFAKDVLSQPFTEGGDKELTPYLSSALNSANVPKPSGSISPMEIITMLHKAADARLQACMERPRPLYTAKLDLRQWKMVDKVVDEIAQNCRSRSLLLLKRIDVTVNSFLWCDRIKSREAEIRELFAKRRAAMSHVTPPDVACLLAASHDLLRVEQASSARLRKNTRSKVHPLALAARPTDRGGRTNEMIGDIAREQASAQRGRGRGGGGFRGQPAPQQSHQQYGMPRDQHYGGSRDQYSGFQDQYSGSRDQFGGQRDQYGMSREQMTQREYRGSGYYDNSRDRGRGYGGPPRGGRGAQGGFGGGGRGGYYGHDNRY</sequence>
<evidence type="ECO:0000256" key="1">
    <source>
        <dbReference type="ARBA" id="ARBA00007218"/>
    </source>
</evidence>
<accession>A0ABR1DF01</accession>
<protein>
    <recommendedName>
        <fullName evidence="5">Protein FAM98A</fullName>
    </recommendedName>
</protein>
<reference evidence="3 4" key="1">
    <citation type="submission" date="2023-08" db="EMBL/GenBank/DDBJ databases">
        <title>A Necator americanus chromosomal reference genome.</title>
        <authorList>
            <person name="Ilik V."/>
            <person name="Petrzelkova K.J."/>
            <person name="Pardy F."/>
            <person name="Fuh T."/>
            <person name="Niatou-Singa F.S."/>
            <person name="Gouil Q."/>
            <person name="Baker L."/>
            <person name="Ritchie M.E."/>
            <person name="Jex A.R."/>
            <person name="Gazzola D."/>
            <person name="Li H."/>
            <person name="Toshio Fujiwara R."/>
            <person name="Zhan B."/>
            <person name="Aroian R.V."/>
            <person name="Pafco B."/>
            <person name="Schwarz E.M."/>
        </authorList>
    </citation>
    <scope>NUCLEOTIDE SEQUENCE [LARGE SCALE GENOMIC DNA]</scope>
    <source>
        <strain evidence="3 4">Aroian</strain>
        <tissue evidence="3">Whole animal</tissue>
    </source>
</reference>
<dbReference type="PANTHER" id="PTHR31353:SF1">
    <property type="entry name" value="PROTEIN FAM98B"/>
    <property type="match status" value="1"/>
</dbReference>
<dbReference type="Pfam" id="PF10239">
    <property type="entry name" value="DUF2465"/>
    <property type="match status" value="1"/>
</dbReference>
<feature type="compositionally biased region" description="Gly residues" evidence="2">
    <location>
        <begin position="409"/>
        <end position="433"/>
    </location>
</feature>
<dbReference type="PANTHER" id="PTHR31353">
    <property type="entry name" value="FAM98"/>
    <property type="match status" value="1"/>
</dbReference>
<keyword evidence="4" id="KW-1185">Reference proteome</keyword>
<evidence type="ECO:0000313" key="3">
    <source>
        <dbReference type="EMBL" id="KAK6749069.1"/>
    </source>
</evidence>
<dbReference type="Proteomes" id="UP001303046">
    <property type="component" value="Unassembled WGS sequence"/>
</dbReference>
<evidence type="ECO:0000313" key="4">
    <source>
        <dbReference type="Proteomes" id="UP001303046"/>
    </source>
</evidence>
<feature type="compositionally biased region" description="Polar residues" evidence="2">
    <location>
        <begin position="359"/>
        <end position="372"/>
    </location>
</feature>
<dbReference type="InterPro" id="IPR018797">
    <property type="entry name" value="FAM98"/>
</dbReference>
<evidence type="ECO:0008006" key="5">
    <source>
        <dbReference type="Google" id="ProtNLM"/>
    </source>
</evidence>
<organism evidence="3 4">
    <name type="scientific">Necator americanus</name>
    <name type="common">Human hookworm</name>
    <dbReference type="NCBI Taxonomy" id="51031"/>
    <lineage>
        <taxon>Eukaryota</taxon>
        <taxon>Metazoa</taxon>
        <taxon>Ecdysozoa</taxon>
        <taxon>Nematoda</taxon>
        <taxon>Chromadorea</taxon>
        <taxon>Rhabditida</taxon>
        <taxon>Rhabditina</taxon>
        <taxon>Rhabditomorpha</taxon>
        <taxon>Strongyloidea</taxon>
        <taxon>Ancylostomatidae</taxon>
        <taxon>Bunostominae</taxon>
        <taxon>Necator</taxon>
    </lineage>
</organism>
<feature type="region of interest" description="Disordered" evidence="2">
    <location>
        <begin position="284"/>
        <end position="439"/>
    </location>
</feature>
<name>A0ABR1DF01_NECAM</name>
<evidence type="ECO:0000256" key="2">
    <source>
        <dbReference type="SAM" id="MobiDB-lite"/>
    </source>
</evidence>